<gene>
    <name evidence="3" type="ORF">SCFA_950003</name>
</gene>
<keyword evidence="2" id="KW-0472">Membrane</keyword>
<evidence type="ECO:0000313" key="3">
    <source>
        <dbReference type="EMBL" id="VFU19017.1"/>
    </source>
</evidence>
<keyword evidence="2" id="KW-0812">Transmembrane</keyword>
<evidence type="ECO:0000256" key="1">
    <source>
        <dbReference type="SAM" id="MobiDB-lite"/>
    </source>
</evidence>
<keyword evidence="2" id="KW-1133">Transmembrane helix</keyword>
<accession>A0A485M7K3</accession>
<protein>
    <submittedName>
        <fullName evidence="3">Uncharacterized protein</fullName>
    </submittedName>
</protein>
<feature type="transmembrane region" description="Helical" evidence="2">
    <location>
        <begin position="147"/>
        <end position="168"/>
    </location>
</feature>
<proteinExistence type="predicted"/>
<sequence>MTGGMRTLRRIPDRCAREEGWLYPLIRPGLKGRYEEGGMDMGSAVRMRSVLLLAAGAAALAVIWFGAAALAVGRSVEGGYPVRLAGTGDEPMPYHGDTSESRAPSPGLGNAAGSGTSAGIRIAAPGESGEDSPGDIPDTQAKAAGRFRGYLLVSAVFLVIYCLGFWFIQVRRHMPGRRE</sequence>
<name>A0A485M7K3_9ZZZZ</name>
<evidence type="ECO:0000256" key="2">
    <source>
        <dbReference type="SAM" id="Phobius"/>
    </source>
</evidence>
<organism evidence="3">
    <name type="scientific">anaerobic digester metagenome</name>
    <dbReference type="NCBI Taxonomy" id="1263854"/>
    <lineage>
        <taxon>unclassified sequences</taxon>
        <taxon>metagenomes</taxon>
        <taxon>ecological metagenomes</taxon>
    </lineage>
</organism>
<dbReference type="EMBL" id="CAADRM010000164">
    <property type="protein sequence ID" value="VFU19017.1"/>
    <property type="molecule type" value="Genomic_DNA"/>
</dbReference>
<feature type="transmembrane region" description="Helical" evidence="2">
    <location>
        <begin position="50"/>
        <end position="72"/>
    </location>
</feature>
<dbReference type="AlphaFoldDB" id="A0A485M7K3"/>
<reference evidence="3" key="1">
    <citation type="submission" date="2019-03" db="EMBL/GenBank/DDBJ databases">
        <authorList>
            <person name="Hao L."/>
        </authorList>
    </citation>
    <scope>NUCLEOTIDE SEQUENCE</scope>
</reference>
<feature type="region of interest" description="Disordered" evidence="1">
    <location>
        <begin position="87"/>
        <end position="114"/>
    </location>
</feature>